<keyword evidence="12" id="KW-0472">Membrane</keyword>
<dbReference type="InterPro" id="IPR002402">
    <property type="entry name" value="Cyt_P450_E_grp-II"/>
</dbReference>
<proteinExistence type="inferred from homology"/>
<dbReference type="AlphaFoldDB" id="A0A1B0DL83"/>
<keyword evidence="5" id="KW-0349">Heme</keyword>
<dbReference type="SUPFAM" id="SSF48264">
    <property type="entry name" value="Cytochrome P450"/>
    <property type="match status" value="1"/>
</dbReference>
<evidence type="ECO:0000256" key="3">
    <source>
        <dbReference type="ARBA" id="ARBA00004406"/>
    </source>
</evidence>
<dbReference type="EMBL" id="AJVK01036212">
    <property type="status" value="NOT_ANNOTATED_CDS"/>
    <property type="molecule type" value="Genomic_DNA"/>
</dbReference>
<keyword evidence="7" id="KW-0256">Endoplasmic reticulum</keyword>
<evidence type="ECO:0000256" key="6">
    <source>
        <dbReference type="ARBA" id="ARBA00022723"/>
    </source>
</evidence>
<evidence type="ECO:0000256" key="7">
    <source>
        <dbReference type="ARBA" id="ARBA00022824"/>
    </source>
</evidence>
<dbReference type="GO" id="GO:0020037">
    <property type="term" value="F:heme binding"/>
    <property type="evidence" value="ECO:0007669"/>
    <property type="project" value="InterPro"/>
</dbReference>
<evidence type="ECO:0000256" key="4">
    <source>
        <dbReference type="ARBA" id="ARBA00010617"/>
    </source>
</evidence>
<comment type="subcellular location">
    <subcellularLocation>
        <location evidence="3">Endoplasmic reticulum membrane</location>
        <topology evidence="3">Peripheral membrane protein</topology>
    </subcellularLocation>
    <subcellularLocation>
        <location evidence="2">Microsome membrane</location>
        <topology evidence="2">Peripheral membrane protein</topology>
    </subcellularLocation>
</comment>
<dbReference type="GO" id="GO:0005789">
    <property type="term" value="C:endoplasmic reticulum membrane"/>
    <property type="evidence" value="ECO:0007669"/>
    <property type="project" value="UniProtKB-SubCell"/>
</dbReference>
<evidence type="ECO:0000256" key="5">
    <source>
        <dbReference type="ARBA" id="ARBA00022617"/>
    </source>
</evidence>
<evidence type="ECO:0000256" key="1">
    <source>
        <dbReference type="ARBA" id="ARBA00001971"/>
    </source>
</evidence>
<dbReference type="InterPro" id="IPR050476">
    <property type="entry name" value="Insect_CytP450_Detox"/>
</dbReference>
<dbReference type="GO" id="GO:0005506">
    <property type="term" value="F:iron ion binding"/>
    <property type="evidence" value="ECO:0007669"/>
    <property type="project" value="InterPro"/>
</dbReference>
<evidence type="ECO:0000256" key="2">
    <source>
        <dbReference type="ARBA" id="ARBA00004174"/>
    </source>
</evidence>
<dbReference type="EnsemblMetazoa" id="PPAI009123-RA">
    <property type="protein sequence ID" value="PPAI009123-PA"/>
    <property type="gene ID" value="PPAI009123"/>
</dbReference>
<dbReference type="Pfam" id="PF00067">
    <property type="entry name" value="p450"/>
    <property type="match status" value="1"/>
</dbReference>
<keyword evidence="14" id="KW-1185">Reference proteome</keyword>
<sequence>MLQLYIALAVVAICIYFKWTLSYWTRKKVEAPPPLPIVGNMGEMIIQKKHYGEVYNEIYRSYPTAKYVGIYKMGTPAVLVRDLDLVRDVLVAKFAHFHDNDFEINTTLDPLLANNPFTARGTEWKNIRNQVSPLFTTAKVRACFNIMKEVGDTLLEYLDSSPEINRSEGVDIKKVMTKFTTDVVASTVFGVKAHAFVDPNSEFVQMSREFFVPSFLGAIKGMIAFFAPKIATILRISFVTENLDRRLRNLIRQLMASREANEKNARKDFVQAFVELKKKDQENRITEDLIVGQAVTFITDGTETSATVMTYTLYELARNPEVQKKVQDEIDRVIEENGQMTDEGIMQLELLDRCIHENLRLHSVAFNMTRICTKPFELPQQFPNEGQPVTISAGTPIIIPMSAIHM</sequence>
<evidence type="ECO:0000256" key="9">
    <source>
        <dbReference type="ARBA" id="ARBA00023002"/>
    </source>
</evidence>
<evidence type="ECO:0000256" key="8">
    <source>
        <dbReference type="ARBA" id="ARBA00022848"/>
    </source>
</evidence>
<evidence type="ECO:0000256" key="10">
    <source>
        <dbReference type="ARBA" id="ARBA00023004"/>
    </source>
</evidence>
<keyword evidence="6" id="KW-0479">Metal-binding</keyword>
<evidence type="ECO:0000256" key="12">
    <source>
        <dbReference type="ARBA" id="ARBA00023136"/>
    </source>
</evidence>
<dbReference type="InterPro" id="IPR001128">
    <property type="entry name" value="Cyt_P450"/>
</dbReference>
<dbReference type="PANTHER" id="PTHR24292">
    <property type="entry name" value="CYTOCHROME P450"/>
    <property type="match status" value="1"/>
</dbReference>
<accession>A0A1B0DL83</accession>
<dbReference type="VEuPathDB" id="VectorBase:PPAPM1_001786"/>
<comment type="similarity">
    <text evidence="4">Belongs to the cytochrome P450 family.</text>
</comment>
<dbReference type="InterPro" id="IPR036396">
    <property type="entry name" value="Cyt_P450_sf"/>
</dbReference>
<dbReference type="GO" id="GO:0004497">
    <property type="term" value="F:monooxygenase activity"/>
    <property type="evidence" value="ECO:0007669"/>
    <property type="project" value="UniProtKB-KW"/>
</dbReference>
<keyword evidence="11" id="KW-0503">Monooxygenase</keyword>
<dbReference type="EMBL" id="AJVK01036211">
    <property type="status" value="NOT_ANNOTATED_CDS"/>
    <property type="molecule type" value="Genomic_DNA"/>
</dbReference>
<evidence type="ECO:0000313" key="13">
    <source>
        <dbReference type="EnsemblMetazoa" id="PPAI009123-PA"/>
    </source>
</evidence>
<dbReference type="CDD" id="cd11056">
    <property type="entry name" value="CYP6-like"/>
    <property type="match status" value="1"/>
</dbReference>
<dbReference type="VEuPathDB" id="VectorBase:PPAI009123"/>
<evidence type="ECO:0000313" key="14">
    <source>
        <dbReference type="Proteomes" id="UP000092462"/>
    </source>
</evidence>
<dbReference type="FunFam" id="1.10.630.10:FF:000182">
    <property type="entry name" value="Cytochrome P450 3A4"/>
    <property type="match status" value="1"/>
</dbReference>
<reference evidence="13" key="1">
    <citation type="submission" date="2022-08" db="UniProtKB">
        <authorList>
            <consortium name="EnsemblMetazoa"/>
        </authorList>
    </citation>
    <scope>IDENTIFICATION</scope>
    <source>
        <strain evidence="13">Israel</strain>
    </source>
</reference>
<evidence type="ECO:0000256" key="11">
    <source>
        <dbReference type="ARBA" id="ARBA00023033"/>
    </source>
</evidence>
<dbReference type="PANTHER" id="PTHR24292:SF104">
    <property type="entry name" value="CYTOCHROME P450 308A1-RELATED"/>
    <property type="match status" value="1"/>
</dbReference>
<dbReference type="PRINTS" id="PR00464">
    <property type="entry name" value="EP450II"/>
</dbReference>
<keyword evidence="9" id="KW-0560">Oxidoreductase</keyword>
<keyword evidence="10" id="KW-0408">Iron</keyword>
<dbReference type="Gene3D" id="1.10.630.10">
    <property type="entry name" value="Cytochrome P450"/>
    <property type="match status" value="1"/>
</dbReference>
<dbReference type="GO" id="GO:0016705">
    <property type="term" value="F:oxidoreductase activity, acting on paired donors, with incorporation or reduction of molecular oxygen"/>
    <property type="evidence" value="ECO:0007669"/>
    <property type="project" value="InterPro"/>
</dbReference>
<protein>
    <submittedName>
        <fullName evidence="13">Uncharacterized protein</fullName>
    </submittedName>
</protein>
<dbReference type="Proteomes" id="UP000092462">
    <property type="component" value="Unassembled WGS sequence"/>
</dbReference>
<comment type="cofactor">
    <cofactor evidence="1">
        <name>heme</name>
        <dbReference type="ChEBI" id="CHEBI:30413"/>
    </cofactor>
</comment>
<organism evidence="13 14">
    <name type="scientific">Phlebotomus papatasi</name>
    <name type="common">Sandfly</name>
    <dbReference type="NCBI Taxonomy" id="29031"/>
    <lineage>
        <taxon>Eukaryota</taxon>
        <taxon>Metazoa</taxon>
        <taxon>Ecdysozoa</taxon>
        <taxon>Arthropoda</taxon>
        <taxon>Hexapoda</taxon>
        <taxon>Insecta</taxon>
        <taxon>Pterygota</taxon>
        <taxon>Neoptera</taxon>
        <taxon>Endopterygota</taxon>
        <taxon>Diptera</taxon>
        <taxon>Nematocera</taxon>
        <taxon>Psychodoidea</taxon>
        <taxon>Psychodidae</taxon>
        <taxon>Phlebotomus</taxon>
        <taxon>Phlebotomus</taxon>
    </lineage>
</organism>
<keyword evidence="8" id="KW-0492">Microsome</keyword>
<name>A0A1B0DL83_PHLPP</name>